<comment type="similarity">
    <text evidence="3">Belongs to the HAD-like hydrolase superfamily. CbbY/CbbZ/Gph/YieH family.</text>
</comment>
<dbReference type="GO" id="GO:0008967">
    <property type="term" value="F:phosphoglycolate phosphatase activity"/>
    <property type="evidence" value="ECO:0007669"/>
    <property type="project" value="UniProtKB-EC"/>
</dbReference>
<dbReference type="SUPFAM" id="SSF56784">
    <property type="entry name" value="HAD-like"/>
    <property type="match status" value="1"/>
</dbReference>
<dbReference type="EC" id="3.1.3.18" evidence="4"/>
<protein>
    <recommendedName>
        <fullName evidence="4">phosphoglycolate phosphatase</fullName>
        <ecNumber evidence="4">3.1.3.18</ecNumber>
    </recommendedName>
</protein>
<reference evidence="5" key="2">
    <citation type="submission" date="2020-11" db="EMBL/GenBank/DDBJ databases">
        <title>Description of novel Gluconobacter species.</title>
        <authorList>
            <person name="Cleenwerck I."/>
            <person name="Cnockaert M."/>
            <person name="Borremans W."/>
            <person name="Wieme A.D."/>
            <person name="De Vuyst L."/>
            <person name="Vandamme P."/>
        </authorList>
    </citation>
    <scope>NUCLEOTIDE SEQUENCE</scope>
    <source>
        <strain evidence="5">R71697</strain>
    </source>
</reference>
<evidence type="ECO:0000256" key="3">
    <source>
        <dbReference type="ARBA" id="ARBA00006171"/>
    </source>
</evidence>
<sequence>MTRFPIILLDYDGTLAETQPAILRSLKEAFEASGYDSPSPDALKAELSKGGTLQTLFQAIVPDSEDEDAGAFVRHYRASYPRADQEETVLFDGVKPVLEALKGKGATLVVLSNKHAPTVHKSIERFGLSRWFSGVIGSEPQYPHKPDPRVMTDRVRPLFPEADSAEFLMVGDTLADLTFARNTGIASCWASYGHGAAQPCIDLRPDYRIDRVSDLLNVVSL</sequence>
<dbReference type="AlphaFoldDB" id="A0A9Q2FH37"/>
<dbReference type="SFLD" id="SFLDS00003">
    <property type="entry name" value="Haloacid_Dehalogenase"/>
    <property type="match status" value="1"/>
</dbReference>
<evidence type="ECO:0000256" key="4">
    <source>
        <dbReference type="ARBA" id="ARBA00013078"/>
    </source>
</evidence>
<dbReference type="SFLD" id="SFLDG01129">
    <property type="entry name" value="C1.5:_HAD__Beta-PGM__Phosphata"/>
    <property type="match status" value="1"/>
</dbReference>
<proteinExistence type="inferred from homology"/>
<dbReference type="InterPro" id="IPR023198">
    <property type="entry name" value="PGP-like_dom2"/>
</dbReference>
<dbReference type="GeneID" id="81473202"/>
<dbReference type="GO" id="GO:0006281">
    <property type="term" value="P:DNA repair"/>
    <property type="evidence" value="ECO:0007669"/>
    <property type="project" value="TreeGrafter"/>
</dbReference>
<comment type="caution">
    <text evidence="5">The sequence shown here is derived from an EMBL/GenBank/DDBJ whole genome shotgun (WGS) entry which is preliminary data.</text>
</comment>
<dbReference type="PRINTS" id="PR00413">
    <property type="entry name" value="HADHALOGNASE"/>
</dbReference>
<reference evidence="5" key="1">
    <citation type="submission" date="2020-04" db="EMBL/GenBank/DDBJ databases">
        <authorList>
            <person name="Sombolestani A."/>
        </authorList>
    </citation>
    <scope>NUCLEOTIDE SEQUENCE</scope>
    <source>
        <strain evidence="5">R71697</strain>
    </source>
</reference>
<dbReference type="Gene3D" id="3.40.50.1000">
    <property type="entry name" value="HAD superfamily/HAD-like"/>
    <property type="match status" value="1"/>
</dbReference>
<evidence type="ECO:0000313" key="6">
    <source>
        <dbReference type="Proteomes" id="UP000661006"/>
    </source>
</evidence>
<dbReference type="RefSeq" id="WP_061932836.1">
    <property type="nucleotide sequence ID" value="NZ_JABCQN010000001.1"/>
</dbReference>
<dbReference type="EMBL" id="JABCQN010000001">
    <property type="protein sequence ID" value="MBF0869386.1"/>
    <property type="molecule type" value="Genomic_DNA"/>
</dbReference>
<keyword evidence="5" id="KW-0378">Hydrolase</keyword>
<dbReference type="InterPro" id="IPR036412">
    <property type="entry name" value="HAD-like_sf"/>
</dbReference>
<dbReference type="PANTHER" id="PTHR43434:SF1">
    <property type="entry name" value="PHOSPHOGLYCOLATE PHOSPHATASE"/>
    <property type="match status" value="1"/>
</dbReference>
<dbReference type="Gene3D" id="1.10.150.240">
    <property type="entry name" value="Putative phosphatase, domain 2"/>
    <property type="match status" value="1"/>
</dbReference>
<comment type="catalytic activity">
    <reaction evidence="1">
        <text>2-phosphoglycolate + H2O = glycolate + phosphate</text>
        <dbReference type="Rhea" id="RHEA:14369"/>
        <dbReference type="ChEBI" id="CHEBI:15377"/>
        <dbReference type="ChEBI" id="CHEBI:29805"/>
        <dbReference type="ChEBI" id="CHEBI:43474"/>
        <dbReference type="ChEBI" id="CHEBI:58033"/>
        <dbReference type="EC" id="3.1.3.18"/>
    </reaction>
</comment>
<dbReference type="PANTHER" id="PTHR43434">
    <property type="entry name" value="PHOSPHOGLYCOLATE PHOSPHATASE"/>
    <property type="match status" value="1"/>
</dbReference>
<evidence type="ECO:0000313" key="5">
    <source>
        <dbReference type="EMBL" id="MBF0869386.1"/>
    </source>
</evidence>
<name>A0A9Q2FH37_GLUJA</name>
<evidence type="ECO:0000256" key="1">
    <source>
        <dbReference type="ARBA" id="ARBA00000830"/>
    </source>
</evidence>
<dbReference type="Pfam" id="PF13419">
    <property type="entry name" value="HAD_2"/>
    <property type="match status" value="1"/>
</dbReference>
<accession>A0A9Q2FH37</accession>
<evidence type="ECO:0000256" key="2">
    <source>
        <dbReference type="ARBA" id="ARBA00004818"/>
    </source>
</evidence>
<dbReference type="Proteomes" id="UP000661006">
    <property type="component" value="Unassembled WGS sequence"/>
</dbReference>
<organism evidence="5 6">
    <name type="scientific">Gluconobacter japonicus</name>
    <dbReference type="NCBI Taxonomy" id="376620"/>
    <lineage>
        <taxon>Bacteria</taxon>
        <taxon>Pseudomonadati</taxon>
        <taxon>Pseudomonadota</taxon>
        <taxon>Alphaproteobacteria</taxon>
        <taxon>Acetobacterales</taxon>
        <taxon>Acetobacteraceae</taxon>
        <taxon>Gluconobacter</taxon>
    </lineage>
</organism>
<dbReference type="InterPro" id="IPR050155">
    <property type="entry name" value="HAD-like_hydrolase_sf"/>
</dbReference>
<comment type="pathway">
    <text evidence="2">Organic acid metabolism; glycolate biosynthesis; glycolate from 2-phosphoglycolate: step 1/1.</text>
</comment>
<dbReference type="InterPro" id="IPR006439">
    <property type="entry name" value="HAD-SF_hydro_IA"/>
</dbReference>
<gene>
    <name evidence="5" type="ORF">HKD32_00740</name>
</gene>
<dbReference type="InterPro" id="IPR041492">
    <property type="entry name" value="HAD_2"/>
</dbReference>
<dbReference type="InterPro" id="IPR023214">
    <property type="entry name" value="HAD_sf"/>
</dbReference>